<dbReference type="EMBL" id="CM044702">
    <property type="protein sequence ID" value="KAI5677057.1"/>
    <property type="molecule type" value="Genomic_DNA"/>
</dbReference>
<organism evidence="1 2">
    <name type="scientific">Catharanthus roseus</name>
    <name type="common">Madagascar periwinkle</name>
    <name type="synonym">Vinca rosea</name>
    <dbReference type="NCBI Taxonomy" id="4058"/>
    <lineage>
        <taxon>Eukaryota</taxon>
        <taxon>Viridiplantae</taxon>
        <taxon>Streptophyta</taxon>
        <taxon>Embryophyta</taxon>
        <taxon>Tracheophyta</taxon>
        <taxon>Spermatophyta</taxon>
        <taxon>Magnoliopsida</taxon>
        <taxon>eudicotyledons</taxon>
        <taxon>Gunneridae</taxon>
        <taxon>Pentapetalae</taxon>
        <taxon>asterids</taxon>
        <taxon>lamiids</taxon>
        <taxon>Gentianales</taxon>
        <taxon>Apocynaceae</taxon>
        <taxon>Rauvolfioideae</taxon>
        <taxon>Vinceae</taxon>
        <taxon>Catharanthinae</taxon>
        <taxon>Catharanthus</taxon>
    </lineage>
</organism>
<proteinExistence type="predicted"/>
<sequence length="155" mass="17918">MEQRVGDNFRGINSPYHQRSCNNMSTQGYHDMSAHSHYPFHEGGFQGRPQVRGGRKGGQGGRGYYRPHEEVPRHEAWHEDNLFEDFGEDPNVGHAYHGGYYGNQQGDKALNKIKWKLNVVPKPQALTYKSWPKKKDTPKVAFKYHSKYKVEEKEG</sequence>
<evidence type="ECO:0000313" key="1">
    <source>
        <dbReference type="EMBL" id="KAI5677057.1"/>
    </source>
</evidence>
<dbReference type="Proteomes" id="UP001060085">
    <property type="component" value="Linkage Group LG02"/>
</dbReference>
<keyword evidence="2" id="KW-1185">Reference proteome</keyword>
<accession>A0ACC0BWS4</accession>
<evidence type="ECO:0000313" key="2">
    <source>
        <dbReference type="Proteomes" id="UP001060085"/>
    </source>
</evidence>
<protein>
    <submittedName>
        <fullName evidence="1">Uncharacterized protein</fullName>
    </submittedName>
</protein>
<reference evidence="2" key="1">
    <citation type="journal article" date="2023" name="Nat. Plants">
        <title>Single-cell RNA sequencing provides a high-resolution roadmap for understanding the multicellular compartmentation of specialized metabolism.</title>
        <authorList>
            <person name="Sun S."/>
            <person name="Shen X."/>
            <person name="Li Y."/>
            <person name="Li Y."/>
            <person name="Wang S."/>
            <person name="Li R."/>
            <person name="Zhang H."/>
            <person name="Shen G."/>
            <person name="Guo B."/>
            <person name="Wei J."/>
            <person name="Xu J."/>
            <person name="St-Pierre B."/>
            <person name="Chen S."/>
            <person name="Sun C."/>
        </authorList>
    </citation>
    <scope>NUCLEOTIDE SEQUENCE [LARGE SCALE GENOMIC DNA]</scope>
</reference>
<gene>
    <name evidence="1" type="ORF">M9H77_08007</name>
</gene>
<name>A0ACC0BWS4_CATRO</name>
<comment type="caution">
    <text evidence="1">The sequence shown here is derived from an EMBL/GenBank/DDBJ whole genome shotgun (WGS) entry which is preliminary data.</text>
</comment>